<sequence>MKIDDFLLMLFNSNILLALAIFIIKLLRAQTKNKNLQMFETWALQAAELALALPHTQTNYERAAAILNDRLAANHLAKRFSAEQVSAGVNWAIKTLTQTEVLSNERH</sequence>
<dbReference type="EMBL" id="DF820486">
    <property type="protein sequence ID" value="GAK30463.1"/>
    <property type="molecule type" value="Genomic_DNA"/>
</dbReference>
<keyword evidence="3" id="KW-1185">Reference proteome</keyword>
<dbReference type="Proteomes" id="UP000030643">
    <property type="component" value="Unassembled WGS sequence"/>
</dbReference>
<name>A0A069CT93_WEIOS</name>
<keyword evidence="1" id="KW-0472">Membrane</keyword>
<accession>A0A069CT93</accession>
<evidence type="ECO:0000256" key="1">
    <source>
        <dbReference type="SAM" id="Phobius"/>
    </source>
</evidence>
<feature type="transmembrane region" description="Helical" evidence="1">
    <location>
        <begin position="6"/>
        <end position="27"/>
    </location>
</feature>
<dbReference type="STRING" id="1329250.WOSG25_030600"/>
<proteinExistence type="predicted"/>
<evidence type="ECO:0000313" key="2">
    <source>
        <dbReference type="EMBL" id="GAK30463.1"/>
    </source>
</evidence>
<dbReference type="AlphaFoldDB" id="A0A069CT93"/>
<keyword evidence="1" id="KW-0812">Transmembrane</keyword>
<reference evidence="3" key="1">
    <citation type="journal article" date="2014" name="Genome Announc.">
        <title>Draft genome sequence of Weissella oryzae SG25T, isolated from fermented rice grains.</title>
        <authorList>
            <person name="Tanizawa Y."/>
            <person name="Fujisawa T."/>
            <person name="Mochizuki T."/>
            <person name="Kaminuma E."/>
            <person name="Suzuki Y."/>
            <person name="Nakamura Y."/>
            <person name="Tohno M."/>
        </authorList>
    </citation>
    <scope>NUCLEOTIDE SEQUENCE [LARGE SCALE GENOMIC DNA]</scope>
    <source>
        <strain evidence="3">DSM 25784 / JCM 18191 / LMG 30913 / SG25</strain>
    </source>
</reference>
<organism evidence="2 3">
    <name type="scientific">Weissella oryzae (strain DSM 25784 / JCM 18191 / LMG 30913 / SG25)</name>
    <dbReference type="NCBI Taxonomy" id="1329250"/>
    <lineage>
        <taxon>Bacteria</taxon>
        <taxon>Bacillati</taxon>
        <taxon>Bacillota</taxon>
        <taxon>Bacilli</taxon>
        <taxon>Lactobacillales</taxon>
        <taxon>Lactobacillaceae</taxon>
        <taxon>Weissella</taxon>
    </lineage>
</organism>
<protein>
    <submittedName>
        <fullName evidence="2">Uncharacterized protein</fullName>
    </submittedName>
</protein>
<evidence type="ECO:0000313" key="3">
    <source>
        <dbReference type="Proteomes" id="UP000030643"/>
    </source>
</evidence>
<keyword evidence="1" id="KW-1133">Transmembrane helix</keyword>
<dbReference type="RefSeq" id="WP_027698572.1">
    <property type="nucleotide sequence ID" value="NZ_DF820486.1"/>
</dbReference>
<gene>
    <name evidence="2" type="ORF">WOSG25_030600</name>
</gene>